<keyword evidence="3" id="KW-1185">Reference proteome</keyword>
<comment type="caution">
    <text evidence="2">The sequence shown here is derived from an EMBL/GenBank/DDBJ whole genome shotgun (WGS) entry which is preliminary data.</text>
</comment>
<dbReference type="Gene3D" id="3.30.9.10">
    <property type="entry name" value="D-Amino Acid Oxidase, subunit A, domain 2"/>
    <property type="match status" value="1"/>
</dbReference>
<proteinExistence type="predicted"/>
<evidence type="ECO:0000313" key="3">
    <source>
        <dbReference type="Proteomes" id="UP000262172"/>
    </source>
</evidence>
<dbReference type="EMBL" id="QUAB01000012">
    <property type="protein sequence ID" value="REJ08254.1"/>
    <property type="molecule type" value="Genomic_DNA"/>
</dbReference>
<organism evidence="2 3">
    <name type="scientific">Microbacterium bovistercoris</name>
    <dbReference type="NCBI Taxonomy" id="2293570"/>
    <lineage>
        <taxon>Bacteria</taxon>
        <taxon>Bacillati</taxon>
        <taxon>Actinomycetota</taxon>
        <taxon>Actinomycetes</taxon>
        <taxon>Micrococcales</taxon>
        <taxon>Microbacteriaceae</taxon>
        <taxon>Microbacterium</taxon>
    </lineage>
</organism>
<dbReference type="SUPFAM" id="SSF51905">
    <property type="entry name" value="FAD/NAD(P)-binding domain"/>
    <property type="match status" value="1"/>
</dbReference>
<dbReference type="Proteomes" id="UP000262172">
    <property type="component" value="Unassembled WGS sequence"/>
</dbReference>
<dbReference type="Pfam" id="PF01494">
    <property type="entry name" value="FAD_binding_3"/>
    <property type="match status" value="1"/>
</dbReference>
<dbReference type="AlphaFoldDB" id="A0A371NXY5"/>
<dbReference type="PRINTS" id="PR00420">
    <property type="entry name" value="RNGMNOXGNASE"/>
</dbReference>
<dbReference type="PANTHER" id="PTHR46865">
    <property type="entry name" value="OXIDOREDUCTASE-RELATED"/>
    <property type="match status" value="1"/>
</dbReference>
<accession>A0A371NXY5</accession>
<gene>
    <name evidence="2" type="ORF">DY023_01620</name>
</gene>
<protein>
    <submittedName>
        <fullName evidence="2">FAD-binding domain</fullName>
    </submittedName>
</protein>
<dbReference type="RefSeq" id="WP_116240613.1">
    <property type="nucleotide sequence ID" value="NZ_QUAB01000012.1"/>
</dbReference>
<dbReference type="InterPro" id="IPR036188">
    <property type="entry name" value="FAD/NAD-bd_sf"/>
</dbReference>
<evidence type="ECO:0000259" key="1">
    <source>
        <dbReference type="Pfam" id="PF01494"/>
    </source>
</evidence>
<evidence type="ECO:0000313" key="2">
    <source>
        <dbReference type="EMBL" id="REJ08254.1"/>
    </source>
</evidence>
<dbReference type="GO" id="GO:0071949">
    <property type="term" value="F:FAD binding"/>
    <property type="evidence" value="ECO:0007669"/>
    <property type="project" value="InterPro"/>
</dbReference>
<dbReference type="PANTHER" id="PTHR46865:SF8">
    <property type="entry name" value="POSSIBLE OXIDOREDUCTASE"/>
    <property type="match status" value="1"/>
</dbReference>
<dbReference type="NCBIfam" id="NF005761">
    <property type="entry name" value="PRK07588.1"/>
    <property type="match status" value="1"/>
</dbReference>
<name>A0A371NXY5_9MICO</name>
<sequence>MRALIVGAGVAGPALAYWLRRSGHEVTLVERAPRLRTGGYLIDFWGSGYEVADRMGIVPRLLHDGYVLTAAREVSDGGRTIATLDPARLADSAGGRYVSLVRSDLARAIHDALDDGVELILDDTVTSLTDLGDRVEVTFERSDPRAFDLVFGADGLHSRVRELAFGPEEQFARELGIAVAAFDVTGYRPREELVAVMHGAVGSQSIRVALRDDVTLFLLTFRHAGPLPDRLEDQRDVVRAAMAGAGGETERILAQLERADSLYLDLASQIRMPSWSRGRIALLGDAAACPSLLAGQGTALAMVGAYLIAAELAAAGGDHVAAFRAYERRLKPMVSSKQDAARGLGTAFAPATRGRLLLRNTLMRLMNLRVVADLVMGRSLRDPIELPPFPDHAPGR</sequence>
<reference evidence="2 3" key="1">
    <citation type="submission" date="2018-08" db="EMBL/GenBank/DDBJ databases">
        <title>Isolation, diversity and antifungal activity of Actinobacteria from cow dung.</title>
        <authorList>
            <person name="Ling L."/>
        </authorList>
    </citation>
    <scope>NUCLEOTIDE SEQUENCE [LARGE SCALE GENOMIC DNA]</scope>
    <source>
        <strain evidence="2 3">NEAU-LLE</strain>
    </source>
</reference>
<feature type="domain" description="FAD-binding" evidence="1">
    <location>
        <begin position="3"/>
        <end position="315"/>
    </location>
</feature>
<dbReference type="OrthoDB" id="3356051at2"/>
<dbReference type="Gene3D" id="3.50.50.60">
    <property type="entry name" value="FAD/NAD(P)-binding domain"/>
    <property type="match status" value="1"/>
</dbReference>
<dbReference type="InterPro" id="IPR051704">
    <property type="entry name" value="FAD_aromatic-hydroxylase"/>
</dbReference>
<dbReference type="InterPro" id="IPR002938">
    <property type="entry name" value="FAD-bd"/>
</dbReference>